<accession>A0A5C6RPF7</accession>
<dbReference type="GO" id="GO:0017004">
    <property type="term" value="P:cytochrome complex assembly"/>
    <property type="evidence" value="ECO:0007669"/>
    <property type="project" value="UniProtKB-KW"/>
</dbReference>
<keyword evidence="4" id="KW-0676">Redox-active center</keyword>
<organism evidence="7 8">
    <name type="scientific">Vicingus serpentipes</name>
    <dbReference type="NCBI Taxonomy" id="1926625"/>
    <lineage>
        <taxon>Bacteria</taxon>
        <taxon>Pseudomonadati</taxon>
        <taxon>Bacteroidota</taxon>
        <taxon>Flavobacteriia</taxon>
        <taxon>Flavobacteriales</taxon>
        <taxon>Vicingaceae</taxon>
        <taxon>Vicingus</taxon>
    </lineage>
</organism>
<dbReference type="PROSITE" id="PS51352">
    <property type="entry name" value="THIOREDOXIN_2"/>
    <property type="match status" value="1"/>
</dbReference>
<dbReference type="Gene3D" id="3.40.30.10">
    <property type="entry name" value="Glutaredoxin"/>
    <property type="match status" value="1"/>
</dbReference>
<dbReference type="InterPro" id="IPR050553">
    <property type="entry name" value="Thioredoxin_ResA/DsbE_sf"/>
</dbReference>
<evidence type="ECO:0000256" key="4">
    <source>
        <dbReference type="ARBA" id="ARBA00023284"/>
    </source>
</evidence>
<dbReference type="InterPro" id="IPR036249">
    <property type="entry name" value="Thioredoxin-like_sf"/>
</dbReference>
<feature type="transmembrane region" description="Helical" evidence="5">
    <location>
        <begin position="7"/>
        <end position="25"/>
    </location>
</feature>
<evidence type="ECO:0000256" key="5">
    <source>
        <dbReference type="SAM" id="Phobius"/>
    </source>
</evidence>
<proteinExistence type="predicted"/>
<feature type="domain" description="Thioredoxin" evidence="6">
    <location>
        <begin position="31"/>
        <end position="177"/>
    </location>
</feature>
<dbReference type="OrthoDB" id="9815205at2"/>
<keyword evidence="5" id="KW-0812">Transmembrane</keyword>
<evidence type="ECO:0000256" key="2">
    <source>
        <dbReference type="ARBA" id="ARBA00022748"/>
    </source>
</evidence>
<dbReference type="PROSITE" id="PS00194">
    <property type="entry name" value="THIOREDOXIN_1"/>
    <property type="match status" value="1"/>
</dbReference>
<comment type="caution">
    <text evidence="7">The sequence shown here is derived from an EMBL/GenBank/DDBJ whole genome shotgun (WGS) entry which is preliminary data.</text>
</comment>
<dbReference type="CDD" id="cd02966">
    <property type="entry name" value="TlpA_like_family"/>
    <property type="match status" value="1"/>
</dbReference>
<evidence type="ECO:0000313" key="7">
    <source>
        <dbReference type="EMBL" id="TXB64218.1"/>
    </source>
</evidence>
<dbReference type="InterPro" id="IPR013766">
    <property type="entry name" value="Thioredoxin_domain"/>
</dbReference>
<evidence type="ECO:0000256" key="1">
    <source>
        <dbReference type="ARBA" id="ARBA00004196"/>
    </source>
</evidence>
<keyword evidence="3" id="KW-1015">Disulfide bond</keyword>
<keyword evidence="5" id="KW-1133">Transmembrane helix</keyword>
<comment type="subcellular location">
    <subcellularLocation>
        <location evidence="1">Cell envelope</location>
    </subcellularLocation>
</comment>
<evidence type="ECO:0000313" key="8">
    <source>
        <dbReference type="Proteomes" id="UP000321721"/>
    </source>
</evidence>
<protein>
    <submittedName>
        <fullName evidence="7">TlpA family protein disulfide reductase</fullName>
    </submittedName>
</protein>
<dbReference type="SUPFAM" id="SSF52833">
    <property type="entry name" value="Thioredoxin-like"/>
    <property type="match status" value="1"/>
</dbReference>
<dbReference type="RefSeq" id="WP_147101288.1">
    <property type="nucleotide sequence ID" value="NZ_VOOS01000005.1"/>
</dbReference>
<reference evidence="7 8" key="1">
    <citation type="submission" date="2019-08" db="EMBL/GenBank/DDBJ databases">
        <title>Genome of Vicingus serpentipes NCIMB 15042.</title>
        <authorList>
            <person name="Bowman J.P."/>
        </authorList>
    </citation>
    <scope>NUCLEOTIDE SEQUENCE [LARGE SCALE GENOMIC DNA]</scope>
    <source>
        <strain evidence="7 8">NCIMB 15042</strain>
    </source>
</reference>
<evidence type="ECO:0000259" key="6">
    <source>
        <dbReference type="PROSITE" id="PS51352"/>
    </source>
</evidence>
<dbReference type="InterPro" id="IPR013740">
    <property type="entry name" value="Redoxin"/>
</dbReference>
<dbReference type="EMBL" id="VOOS01000005">
    <property type="protein sequence ID" value="TXB64218.1"/>
    <property type="molecule type" value="Genomic_DNA"/>
</dbReference>
<sequence>MKTIKKFKATIILSAIILITAGFMFKQQGGPAIGTKAPELAFNNPEGKEIKLSSLKGKLVLIDFWASWCGPCRRENPAVVAAYNKYKDKNFTNGKGFTIYSYSLDKDMNRWKGAITQDKLVWPYHVSDLLGWSAAGSRLYGVNSIPTNFLIDGKGTIVAKNLRGKALEEALEKLVKK</sequence>
<name>A0A5C6RPF7_9FLAO</name>
<dbReference type="InterPro" id="IPR017937">
    <property type="entry name" value="Thioredoxin_CS"/>
</dbReference>
<gene>
    <name evidence="7" type="ORF">FRY74_10520</name>
</gene>
<keyword evidence="8" id="KW-1185">Reference proteome</keyword>
<dbReference type="Pfam" id="PF08534">
    <property type="entry name" value="Redoxin"/>
    <property type="match status" value="1"/>
</dbReference>
<dbReference type="GO" id="GO:0016491">
    <property type="term" value="F:oxidoreductase activity"/>
    <property type="evidence" value="ECO:0007669"/>
    <property type="project" value="InterPro"/>
</dbReference>
<evidence type="ECO:0000256" key="3">
    <source>
        <dbReference type="ARBA" id="ARBA00023157"/>
    </source>
</evidence>
<dbReference type="PANTHER" id="PTHR42852:SF6">
    <property type="entry name" value="THIOL:DISULFIDE INTERCHANGE PROTEIN DSBE"/>
    <property type="match status" value="1"/>
</dbReference>
<keyword evidence="2" id="KW-0201">Cytochrome c-type biogenesis</keyword>
<dbReference type="GO" id="GO:0030313">
    <property type="term" value="C:cell envelope"/>
    <property type="evidence" value="ECO:0007669"/>
    <property type="project" value="UniProtKB-SubCell"/>
</dbReference>
<dbReference type="AlphaFoldDB" id="A0A5C6RPF7"/>
<dbReference type="Proteomes" id="UP000321721">
    <property type="component" value="Unassembled WGS sequence"/>
</dbReference>
<dbReference type="PANTHER" id="PTHR42852">
    <property type="entry name" value="THIOL:DISULFIDE INTERCHANGE PROTEIN DSBE"/>
    <property type="match status" value="1"/>
</dbReference>
<keyword evidence="5" id="KW-0472">Membrane</keyword>